<feature type="transmembrane region" description="Helical" evidence="6">
    <location>
        <begin position="326"/>
        <end position="350"/>
    </location>
</feature>
<evidence type="ECO:0000256" key="4">
    <source>
        <dbReference type="ARBA" id="ARBA00022989"/>
    </source>
</evidence>
<evidence type="ECO:0000256" key="5">
    <source>
        <dbReference type="ARBA" id="ARBA00023136"/>
    </source>
</evidence>
<feature type="transmembrane region" description="Helical" evidence="6">
    <location>
        <begin position="12"/>
        <end position="34"/>
    </location>
</feature>
<dbReference type="PANTHER" id="PTHR30250:SF11">
    <property type="entry name" value="O-ANTIGEN TRANSPORTER-RELATED"/>
    <property type="match status" value="1"/>
</dbReference>
<keyword evidence="3 6" id="KW-0812">Transmembrane</keyword>
<feature type="transmembrane region" description="Helical" evidence="6">
    <location>
        <begin position="253"/>
        <end position="272"/>
    </location>
</feature>
<feature type="transmembrane region" description="Helical" evidence="6">
    <location>
        <begin position="85"/>
        <end position="106"/>
    </location>
</feature>
<dbReference type="PANTHER" id="PTHR30250">
    <property type="entry name" value="PST FAMILY PREDICTED COLANIC ACID TRANSPORTER"/>
    <property type="match status" value="1"/>
</dbReference>
<dbReference type="Pfam" id="PF01943">
    <property type="entry name" value="Polysacc_synt"/>
    <property type="match status" value="1"/>
</dbReference>
<dbReference type="InterPro" id="IPR002797">
    <property type="entry name" value="Polysacc_synth"/>
</dbReference>
<organism evidence="7">
    <name type="scientific">Anaerostipes hadrus</name>
    <dbReference type="NCBI Taxonomy" id="649756"/>
    <lineage>
        <taxon>Bacteria</taxon>
        <taxon>Bacillati</taxon>
        <taxon>Bacillota</taxon>
        <taxon>Clostridia</taxon>
        <taxon>Lachnospirales</taxon>
        <taxon>Lachnospiraceae</taxon>
        <taxon>Anaerostipes</taxon>
    </lineage>
</organism>
<gene>
    <name evidence="7" type="primary">rfbX_1</name>
    <name evidence="7" type="ORF">AHLFYP4_01149</name>
</gene>
<keyword evidence="5 6" id="KW-0472">Membrane</keyword>
<evidence type="ECO:0000313" key="7">
    <source>
        <dbReference type="EMBL" id="VYS98290.1"/>
    </source>
</evidence>
<dbReference type="InterPro" id="IPR050833">
    <property type="entry name" value="Poly_Biosynth_Transport"/>
</dbReference>
<protein>
    <submittedName>
        <fullName evidence="7">O-antigen transporter</fullName>
    </submittedName>
</protein>
<evidence type="ECO:0000256" key="3">
    <source>
        <dbReference type="ARBA" id="ARBA00022692"/>
    </source>
</evidence>
<feature type="transmembrane region" description="Helical" evidence="6">
    <location>
        <begin position="112"/>
        <end position="133"/>
    </location>
</feature>
<keyword evidence="4 6" id="KW-1133">Transmembrane helix</keyword>
<reference evidence="7" key="1">
    <citation type="submission" date="2019-11" db="EMBL/GenBank/DDBJ databases">
        <authorList>
            <person name="Feng L."/>
        </authorList>
    </citation>
    <scope>NUCLEOTIDE SEQUENCE</scope>
    <source>
        <strain evidence="7">AhadrusLFYP4</strain>
    </source>
</reference>
<sequence length="481" mass="54071">MKSLKINTILNMIKTCSSIIFPLITFPYISRVLMTENVGKVNFGDSYVSYFSLIATLGITTYAIRECAKVRDDKRRLEEVASEIFSINICTTMLAYVLLFSSLFLFRRLDAYRNLIVIQSVVIVFTTIGADWLNSAMEDFEYITIRSIAFQILSMVLMFIFVKHPDDYIKYAAISVVSTSGYNILNVFYRKKYCKLTFTLNIPWKKHMVPILLLFVMTLSQTIFNSSDITMLGFFKGDYEVGIYSTATKMEKLISNIVSSIVFVLMPRLSYMFEVKDYDRINQLLRKVLLAFLTIGLPCYAGATVLAKEAILIIAGNGYVQGTSTLQILMISFLFSLVGGSFLGNVVLLPSGNEKKFMIICCISTIVNIIANVFMIPLFGANGAAATTAFSSFIIMIMLIVTIDKRIKIDRISKVFIAPVVGSVVMSLYCIVIRQLIQNLWIKTIACIGGGVIIYGIIQLLLKNEIIVEVMNKILQKCKRG</sequence>
<feature type="transmembrane region" description="Helical" evidence="6">
    <location>
        <begin position="209"/>
        <end position="233"/>
    </location>
</feature>
<keyword evidence="2" id="KW-1003">Cell membrane</keyword>
<evidence type="ECO:0000256" key="6">
    <source>
        <dbReference type="SAM" id="Phobius"/>
    </source>
</evidence>
<feature type="transmembrane region" description="Helical" evidence="6">
    <location>
        <begin position="284"/>
        <end position="306"/>
    </location>
</feature>
<evidence type="ECO:0000256" key="1">
    <source>
        <dbReference type="ARBA" id="ARBA00004651"/>
    </source>
</evidence>
<name>A0A6N2T2I3_ANAHA</name>
<feature type="transmembrane region" description="Helical" evidence="6">
    <location>
        <begin position="384"/>
        <end position="403"/>
    </location>
</feature>
<dbReference type="GO" id="GO:0005886">
    <property type="term" value="C:plasma membrane"/>
    <property type="evidence" value="ECO:0007669"/>
    <property type="project" value="UniProtKB-SubCell"/>
</dbReference>
<accession>A0A6N2T2I3</accession>
<dbReference type="RefSeq" id="WP_156723292.1">
    <property type="nucleotide sequence ID" value="NZ_CACRSX010000024.1"/>
</dbReference>
<feature type="transmembrane region" description="Helical" evidence="6">
    <location>
        <begin position="145"/>
        <end position="162"/>
    </location>
</feature>
<evidence type="ECO:0000256" key="2">
    <source>
        <dbReference type="ARBA" id="ARBA00022475"/>
    </source>
</evidence>
<feature type="transmembrane region" description="Helical" evidence="6">
    <location>
        <begin position="357"/>
        <end position="378"/>
    </location>
</feature>
<feature type="transmembrane region" description="Helical" evidence="6">
    <location>
        <begin position="46"/>
        <end position="64"/>
    </location>
</feature>
<dbReference type="AlphaFoldDB" id="A0A6N2T2I3"/>
<feature type="transmembrane region" description="Helical" evidence="6">
    <location>
        <begin position="440"/>
        <end position="462"/>
    </location>
</feature>
<feature type="transmembrane region" description="Helical" evidence="6">
    <location>
        <begin position="415"/>
        <end position="434"/>
    </location>
</feature>
<dbReference type="CDD" id="cd13128">
    <property type="entry name" value="MATE_Wzx_like"/>
    <property type="match status" value="1"/>
</dbReference>
<proteinExistence type="predicted"/>
<feature type="transmembrane region" description="Helical" evidence="6">
    <location>
        <begin position="168"/>
        <end position="189"/>
    </location>
</feature>
<dbReference type="EMBL" id="CACRSX010000024">
    <property type="protein sequence ID" value="VYS98290.1"/>
    <property type="molecule type" value="Genomic_DNA"/>
</dbReference>
<comment type="subcellular location">
    <subcellularLocation>
        <location evidence="1">Cell membrane</location>
        <topology evidence="1">Multi-pass membrane protein</topology>
    </subcellularLocation>
</comment>